<evidence type="ECO:0000313" key="7">
    <source>
        <dbReference type="EMBL" id="SDH61939.1"/>
    </source>
</evidence>
<comment type="similarity">
    <text evidence="1">Belongs to the sigma-70 factor family. ECF subfamily.</text>
</comment>
<evidence type="ECO:0000256" key="1">
    <source>
        <dbReference type="ARBA" id="ARBA00010641"/>
    </source>
</evidence>
<dbReference type="InterPro" id="IPR013324">
    <property type="entry name" value="RNA_pol_sigma_r3/r4-like"/>
</dbReference>
<dbReference type="SUPFAM" id="SSF88659">
    <property type="entry name" value="Sigma3 and sigma4 domains of RNA polymerase sigma factors"/>
    <property type="match status" value="1"/>
</dbReference>
<dbReference type="Gene3D" id="1.10.10.10">
    <property type="entry name" value="Winged helix-like DNA-binding domain superfamily/Winged helix DNA-binding domain"/>
    <property type="match status" value="1"/>
</dbReference>
<organism evidence="7 8">
    <name type="scientific">Rhodococcus triatomae</name>
    <dbReference type="NCBI Taxonomy" id="300028"/>
    <lineage>
        <taxon>Bacteria</taxon>
        <taxon>Bacillati</taxon>
        <taxon>Actinomycetota</taxon>
        <taxon>Actinomycetes</taxon>
        <taxon>Mycobacteriales</taxon>
        <taxon>Nocardiaceae</taxon>
        <taxon>Rhodococcus</taxon>
    </lineage>
</organism>
<dbReference type="AlphaFoldDB" id="A0A1G8DWX5"/>
<gene>
    <name evidence="7" type="ORF">SAMN05444695_102427</name>
</gene>
<evidence type="ECO:0000256" key="3">
    <source>
        <dbReference type="ARBA" id="ARBA00023082"/>
    </source>
</evidence>
<protein>
    <submittedName>
        <fullName evidence="7">RNA polymerase sigma-70 factor, ECF subfamily</fullName>
    </submittedName>
</protein>
<keyword evidence="4" id="KW-0238">DNA-binding</keyword>
<evidence type="ECO:0000259" key="6">
    <source>
        <dbReference type="Pfam" id="PF08281"/>
    </source>
</evidence>
<sequence>MLSAVEAATDGRRQSVEEGIAILWPHVVRYCRARAADRAAHQVCLDVVRELPRIAEHRHVVREVYRVLGRSLAEIEDVPQGRVAGPLGRLDPDSREVITLRVIDGLSVRDTAAVLGLPVGKVLCIQHEAMRTL</sequence>
<dbReference type="InterPro" id="IPR036388">
    <property type="entry name" value="WH-like_DNA-bd_sf"/>
</dbReference>
<evidence type="ECO:0000256" key="2">
    <source>
        <dbReference type="ARBA" id="ARBA00023015"/>
    </source>
</evidence>
<evidence type="ECO:0000256" key="4">
    <source>
        <dbReference type="ARBA" id="ARBA00023125"/>
    </source>
</evidence>
<keyword evidence="3" id="KW-0731">Sigma factor</keyword>
<evidence type="ECO:0000256" key="5">
    <source>
        <dbReference type="ARBA" id="ARBA00023163"/>
    </source>
</evidence>
<name>A0A1G8DWX5_9NOCA</name>
<proteinExistence type="inferred from homology"/>
<dbReference type="EMBL" id="FNDN01000002">
    <property type="protein sequence ID" value="SDH61939.1"/>
    <property type="molecule type" value="Genomic_DNA"/>
</dbReference>
<dbReference type="Pfam" id="PF08281">
    <property type="entry name" value="Sigma70_r4_2"/>
    <property type="match status" value="1"/>
</dbReference>
<dbReference type="InterPro" id="IPR013249">
    <property type="entry name" value="RNA_pol_sigma70_r4_t2"/>
</dbReference>
<keyword evidence="8" id="KW-1185">Reference proteome</keyword>
<dbReference type="GO" id="GO:0016987">
    <property type="term" value="F:sigma factor activity"/>
    <property type="evidence" value="ECO:0007669"/>
    <property type="project" value="UniProtKB-KW"/>
</dbReference>
<reference evidence="7 8" key="1">
    <citation type="submission" date="2016-10" db="EMBL/GenBank/DDBJ databases">
        <authorList>
            <person name="de Groot N.N."/>
        </authorList>
    </citation>
    <scope>NUCLEOTIDE SEQUENCE [LARGE SCALE GENOMIC DNA]</scope>
    <source>
        <strain evidence="7 8">DSM 44892</strain>
    </source>
</reference>
<dbReference type="GO" id="GO:0003677">
    <property type="term" value="F:DNA binding"/>
    <property type="evidence" value="ECO:0007669"/>
    <property type="project" value="UniProtKB-KW"/>
</dbReference>
<keyword evidence="2" id="KW-0805">Transcription regulation</keyword>
<accession>A0A1G8DWX5</accession>
<keyword evidence="5" id="KW-0804">Transcription</keyword>
<evidence type="ECO:0000313" key="8">
    <source>
        <dbReference type="Proteomes" id="UP000183263"/>
    </source>
</evidence>
<dbReference type="Proteomes" id="UP000183263">
    <property type="component" value="Unassembled WGS sequence"/>
</dbReference>
<feature type="domain" description="RNA polymerase sigma factor 70 region 4 type 2" evidence="6">
    <location>
        <begin position="87"/>
        <end position="122"/>
    </location>
</feature>
<dbReference type="GO" id="GO:0006352">
    <property type="term" value="P:DNA-templated transcription initiation"/>
    <property type="evidence" value="ECO:0007669"/>
    <property type="project" value="InterPro"/>
</dbReference>